<sequence>MVKNLKKLDLKVNKTTTTTTTTIKDKTAYIDKQMKELHQEVCRSVPKKKSNTGKVQKQANKKVIRSLMPVQTDATTALVEQMQI</sequence>
<dbReference type="Proteomes" id="UP001607302">
    <property type="component" value="Unassembled WGS sequence"/>
</dbReference>
<accession>A0ABD2AXG4</accession>
<organism evidence="1 2">
    <name type="scientific">Vespula squamosa</name>
    <name type="common">Southern yellow jacket</name>
    <name type="synonym">Wasp</name>
    <dbReference type="NCBI Taxonomy" id="30214"/>
    <lineage>
        <taxon>Eukaryota</taxon>
        <taxon>Metazoa</taxon>
        <taxon>Ecdysozoa</taxon>
        <taxon>Arthropoda</taxon>
        <taxon>Hexapoda</taxon>
        <taxon>Insecta</taxon>
        <taxon>Pterygota</taxon>
        <taxon>Neoptera</taxon>
        <taxon>Endopterygota</taxon>
        <taxon>Hymenoptera</taxon>
        <taxon>Apocrita</taxon>
        <taxon>Aculeata</taxon>
        <taxon>Vespoidea</taxon>
        <taxon>Vespidae</taxon>
        <taxon>Vespinae</taxon>
        <taxon>Vespula</taxon>
    </lineage>
</organism>
<name>A0ABD2AXG4_VESSQ</name>
<evidence type="ECO:0000313" key="2">
    <source>
        <dbReference type="Proteomes" id="UP001607302"/>
    </source>
</evidence>
<reference evidence="1 2" key="1">
    <citation type="journal article" date="2024" name="Ann. Entomol. Soc. Am.">
        <title>Genomic analyses of the southern and eastern yellowjacket wasps (Hymenoptera: Vespidae) reveal evolutionary signatures of social life.</title>
        <authorList>
            <person name="Catto M.A."/>
            <person name="Caine P.B."/>
            <person name="Orr S.E."/>
            <person name="Hunt B.G."/>
            <person name="Goodisman M.A.D."/>
        </authorList>
    </citation>
    <scope>NUCLEOTIDE SEQUENCE [LARGE SCALE GENOMIC DNA]</scope>
    <source>
        <strain evidence="1">233</strain>
        <tissue evidence="1">Head and thorax</tissue>
    </source>
</reference>
<evidence type="ECO:0000313" key="1">
    <source>
        <dbReference type="EMBL" id="KAL2725307.1"/>
    </source>
</evidence>
<proteinExistence type="predicted"/>
<dbReference type="EMBL" id="JAUDFV010000138">
    <property type="protein sequence ID" value="KAL2725307.1"/>
    <property type="molecule type" value="Genomic_DNA"/>
</dbReference>
<protein>
    <submittedName>
        <fullName evidence="1">Uncharacterized protein</fullName>
    </submittedName>
</protein>
<gene>
    <name evidence="1" type="ORF">V1478_007980</name>
</gene>
<keyword evidence="2" id="KW-1185">Reference proteome</keyword>
<comment type="caution">
    <text evidence="1">The sequence shown here is derived from an EMBL/GenBank/DDBJ whole genome shotgun (WGS) entry which is preliminary data.</text>
</comment>
<dbReference type="AlphaFoldDB" id="A0ABD2AXG4"/>